<dbReference type="OrthoDB" id="4477275at2759"/>
<keyword evidence="3" id="KW-1185">Reference proteome</keyword>
<name>A0A1L9UZY9_ASPBC</name>
<evidence type="ECO:0000256" key="1">
    <source>
        <dbReference type="SAM" id="Phobius"/>
    </source>
</evidence>
<dbReference type="AlphaFoldDB" id="A0A1L9UZY9"/>
<keyword evidence="1" id="KW-0812">Transmembrane</keyword>
<proteinExistence type="predicted"/>
<feature type="transmembrane region" description="Helical" evidence="1">
    <location>
        <begin position="12"/>
        <end position="31"/>
    </location>
</feature>
<gene>
    <name evidence="2" type="ORF">ASPBRDRAFT_231582</name>
</gene>
<evidence type="ECO:0000313" key="3">
    <source>
        <dbReference type="Proteomes" id="UP000184499"/>
    </source>
</evidence>
<dbReference type="RefSeq" id="XP_067484475.1">
    <property type="nucleotide sequence ID" value="XM_067622003.1"/>
</dbReference>
<dbReference type="GeneID" id="93574491"/>
<dbReference type="VEuPathDB" id="FungiDB:ASPBRDRAFT_231582"/>
<accession>A0A1L9UZY9</accession>
<dbReference type="Proteomes" id="UP000184499">
    <property type="component" value="Unassembled WGS sequence"/>
</dbReference>
<keyword evidence="1" id="KW-1133">Transmembrane helix</keyword>
<protein>
    <submittedName>
        <fullName evidence="2">Uncharacterized protein</fullName>
    </submittedName>
</protein>
<organism evidence="2 3">
    <name type="scientific">Aspergillus brasiliensis (strain CBS 101740 / IMI 381727 / IBT 21946)</name>
    <dbReference type="NCBI Taxonomy" id="767769"/>
    <lineage>
        <taxon>Eukaryota</taxon>
        <taxon>Fungi</taxon>
        <taxon>Dikarya</taxon>
        <taxon>Ascomycota</taxon>
        <taxon>Pezizomycotina</taxon>
        <taxon>Eurotiomycetes</taxon>
        <taxon>Eurotiomycetidae</taxon>
        <taxon>Eurotiales</taxon>
        <taxon>Aspergillaceae</taxon>
        <taxon>Aspergillus</taxon>
        <taxon>Aspergillus subgen. Circumdati</taxon>
    </lineage>
</organism>
<feature type="transmembrane region" description="Helical" evidence="1">
    <location>
        <begin position="95"/>
        <end position="114"/>
    </location>
</feature>
<dbReference type="EMBL" id="KV878679">
    <property type="protein sequence ID" value="OJJ77228.1"/>
    <property type="molecule type" value="Genomic_DNA"/>
</dbReference>
<reference evidence="3" key="1">
    <citation type="journal article" date="2017" name="Genome Biol.">
        <title>Comparative genomics reveals high biological diversity and specific adaptations in the industrially and medically important fungal genus Aspergillus.</title>
        <authorList>
            <person name="de Vries R.P."/>
            <person name="Riley R."/>
            <person name="Wiebenga A."/>
            <person name="Aguilar-Osorio G."/>
            <person name="Amillis S."/>
            <person name="Uchima C.A."/>
            <person name="Anderluh G."/>
            <person name="Asadollahi M."/>
            <person name="Askin M."/>
            <person name="Barry K."/>
            <person name="Battaglia E."/>
            <person name="Bayram O."/>
            <person name="Benocci T."/>
            <person name="Braus-Stromeyer S.A."/>
            <person name="Caldana C."/>
            <person name="Canovas D."/>
            <person name="Cerqueira G.C."/>
            <person name="Chen F."/>
            <person name="Chen W."/>
            <person name="Choi C."/>
            <person name="Clum A."/>
            <person name="Dos Santos R.A."/>
            <person name="Damasio A.R."/>
            <person name="Diallinas G."/>
            <person name="Emri T."/>
            <person name="Fekete E."/>
            <person name="Flipphi M."/>
            <person name="Freyberg S."/>
            <person name="Gallo A."/>
            <person name="Gournas C."/>
            <person name="Habgood R."/>
            <person name="Hainaut M."/>
            <person name="Harispe M.L."/>
            <person name="Henrissat B."/>
            <person name="Hilden K.S."/>
            <person name="Hope R."/>
            <person name="Hossain A."/>
            <person name="Karabika E."/>
            <person name="Karaffa L."/>
            <person name="Karanyi Z."/>
            <person name="Krasevec N."/>
            <person name="Kuo A."/>
            <person name="Kusch H."/>
            <person name="LaButti K."/>
            <person name="Lagendijk E.L."/>
            <person name="Lapidus A."/>
            <person name="Levasseur A."/>
            <person name="Lindquist E."/>
            <person name="Lipzen A."/>
            <person name="Logrieco A.F."/>
            <person name="MacCabe A."/>
            <person name="Maekelae M.R."/>
            <person name="Malavazi I."/>
            <person name="Melin P."/>
            <person name="Meyer V."/>
            <person name="Mielnichuk N."/>
            <person name="Miskei M."/>
            <person name="Molnar A.P."/>
            <person name="Mule G."/>
            <person name="Ngan C.Y."/>
            <person name="Orejas M."/>
            <person name="Orosz E."/>
            <person name="Ouedraogo J.P."/>
            <person name="Overkamp K.M."/>
            <person name="Park H.-S."/>
            <person name="Perrone G."/>
            <person name="Piumi F."/>
            <person name="Punt P.J."/>
            <person name="Ram A.F."/>
            <person name="Ramon A."/>
            <person name="Rauscher S."/>
            <person name="Record E."/>
            <person name="Riano-Pachon D.M."/>
            <person name="Robert V."/>
            <person name="Roehrig J."/>
            <person name="Ruller R."/>
            <person name="Salamov A."/>
            <person name="Salih N.S."/>
            <person name="Samson R.A."/>
            <person name="Sandor E."/>
            <person name="Sanguinetti M."/>
            <person name="Schuetze T."/>
            <person name="Sepcic K."/>
            <person name="Shelest E."/>
            <person name="Sherlock G."/>
            <person name="Sophianopoulou V."/>
            <person name="Squina F.M."/>
            <person name="Sun H."/>
            <person name="Susca A."/>
            <person name="Todd R.B."/>
            <person name="Tsang A."/>
            <person name="Unkles S.E."/>
            <person name="van de Wiele N."/>
            <person name="van Rossen-Uffink D."/>
            <person name="Oliveira J.V."/>
            <person name="Vesth T.C."/>
            <person name="Visser J."/>
            <person name="Yu J.-H."/>
            <person name="Zhou M."/>
            <person name="Andersen M.R."/>
            <person name="Archer D.B."/>
            <person name="Baker S.E."/>
            <person name="Benoit I."/>
            <person name="Brakhage A.A."/>
            <person name="Braus G.H."/>
            <person name="Fischer R."/>
            <person name="Frisvad J.C."/>
            <person name="Goldman G.H."/>
            <person name="Houbraken J."/>
            <person name="Oakley B."/>
            <person name="Pocsi I."/>
            <person name="Scazzocchio C."/>
            <person name="Seiboth B."/>
            <person name="vanKuyk P.A."/>
            <person name="Wortman J."/>
            <person name="Dyer P.S."/>
            <person name="Grigoriev I.V."/>
        </authorList>
    </citation>
    <scope>NUCLEOTIDE SEQUENCE [LARGE SCALE GENOMIC DNA]</scope>
    <source>
        <strain evidence="3">CBS 101740 / IMI 381727 / IBT 21946</strain>
    </source>
</reference>
<keyword evidence="1" id="KW-0472">Membrane</keyword>
<sequence>MEIGDSPLWRLLLLLHAGQGLFPLSGCLSFFTTSPPLSRHRSDRIFGDSDSLRSCWPKGSWHALGYSLHVVRTVSFLACCSLSLRFLFFPLLSTGFLYSNYVPLLTLSLFVRLMRCRVGVGGHGFSNISGYQTQIPPPFSWVSSSGFFFFRSYSRFPI</sequence>
<evidence type="ECO:0000313" key="2">
    <source>
        <dbReference type="EMBL" id="OJJ77228.1"/>
    </source>
</evidence>